<reference evidence="1" key="1">
    <citation type="submission" date="2021-05" db="EMBL/GenBank/DDBJ databases">
        <title>The genome of the haptophyte Pavlova lutheri (Diacronema luteri, Pavlovales) - a model for lipid biosynthesis in eukaryotic algae.</title>
        <authorList>
            <person name="Hulatt C.J."/>
            <person name="Posewitz M.C."/>
        </authorList>
    </citation>
    <scope>NUCLEOTIDE SEQUENCE</scope>
    <source>
        <strain evidence="1">NIVA-4/92</strain>
    </source>
</reference>
<dbReference type="Proteomes" id="UP000751190">
    <property type="component" value="Unassembled WGS sequence"/>
</dbReference>
<organism evidence="1 2">
    <name type="scientific">Diacronema lutheri</name>
    <name type="common">Unicellular marine alga</name>
    <name type="synonym">Monochrysis lutheri</name>
    <dbReference type="NCBI Taxonomy" id="2081491"/>
    <lineage>
        <taxon>Eukaryota</taxon>
        <taxon>Haptista</taxon>
        <taxon>Haptophyta</taxon>
        <taxon>Pavlovophyceae</taxon>
        <taxon>Pavlovales</taxon>
        <taxon>Pavlovaceae</taxon>
        <taxon>Diacronema</taxon>
    </lineage>
</organism>
<sequence>MLTQAMARMRYEGERDAFDACVGGRDECPRAVVASVAAWSAATQTPTSITSEAKDPAISVIFGGSERRWDQPVAAEQFNGRAGSNGKSTIWQLFSSVLGERFVQPIAAKQFTGHAGATAAHAPLRRRS</sequence>
<name>A0A8J6C7P4_DIALT</name>
<gene>
    <name evidence="1" type="ORF">KFE25_001742</name>
</gene>
<dbReference type="AlphaFoldDB" id="A0A8J6C7P4"/>
<accession>A0A8J6C7P4</accession>
<comment type="caution">
    <text evidence="1">The sequence shown here is derived from an EMBL/GenBank/DDBJ whole genome shotgun (WGS) entry which is preliminary data.</text>
</comment>
<keyword evidence="2" id="KW-1185">Reference proteome</keyword>
<proteinExistence type="predicted"/>
<protein>
    <submittedName>
        <fullName evidence="1">Uncharacterized protein</fullName>
    </submittedName>
</protein>
<evidence type="ECO:0000313" key="1">
    <source>
        <dbReference type="EMBL" id="KAG8462969.1"/>
    </source>
</evidence>
<dbReference type="EMBL" id="JAGTXO010000018">
    <property type="protein sequence ID" value="KAG8462969.1"/>
    <property type="molecule type" value="Genomic_DNA"/>
</dbReference>
<evidence type="ECO:0000313" key="2">
    <source>
        <dbReference type="Proteomes" id="UP000751190"/>
    </source>
</evidence>